<name>A0A3N4L4Q8_9PEZI</name>
<dbReference type="AlphaFoldDB" id="A0A3N4L4Q8"/>
<organism evidence="2 3">
    <name type="scientific">Morchella conica CCBAS932</name>
    <dbReference type="NCBI Taxonomy" id="1392247"/>
    <lineage>
        <taxon>Eukaryota</taxon>
        <taxon>Fungi</taxon>
        <taxon>Dikarya</taxon>
        <taxon>Ascomycota</taxon>
        <taxon>Pezizomycotina</taxon>
        <taxon>Pezizomycetes</taxon>
        <taxon>Pezizales</taxon>
        <taxon>Morchellaceae</taxon>
        <taxon>Morchella</taxon>
    </lineage>
</organism>
<evidence type="ECO:0000256" key="1">
    <source>
        <dbReference type="SAM" id="Phobius"/>
    </source>
</evidence>
<keyword evidence="1" id="KW-1133">Transmembrane helix</keyword>
<dbReference type="OrthoDB" id="10551598at2759"/>
<dbReference type="Proteomes" id="UP000277580">
    <property type="component" value="Unassembled WGS sequence"/>
</dbReference>
<protein>
    <submittedName>
        <fullName evidence="2">Uncharacterized protein</fullName>
    </submittedName>
</protein>
<keyword evidence="3" id="KW-1185">Reference proteome</keyword>
<keyword evidence="1" id="KW-0472">Membrane</keyword>
<sequence length="92" mass="10469">MGYRSLTRRIKRLLSTRPNFMAMHYYYLGLCILLGSILIYIPGGVPFVDAIFFASGAATQSGLNTQYIPANHNVHHTFYNNADIYPYDRCVC</sequence>
<feature type="transmembrane region" description="Helical" evidence="1">
    <location>
        <begin position="21"/>
        <end position="41"/>
    </location>
</feature>
<accession>A0A3N4L4Q8</accession>
<dbReference type="EMBL" id="ML119107">
    <property type="protein sequence ID" value="RPB16758.1"/>
    <property type="molecule type" value="Genomic_DNA"/>
</dbReference>
<keyword evidence="1" id="KW-0812">Transmembrane</keyword>
<dbReference type="InParanoid" id="A0A3N4L4Q8"/>
<proteinExistence type="predicted"/>
<reference evidence="2 3" key="1">
    <citation type="journal article" date="2018" name="Nat. Ecol. Evol.">
        <title>Pezizomycetes genomes reveal the molecular basis of ectomycorrhizal truffle lifestyle.</title>
        <authorList>
            <person name="Murat C."/>
            <person name="Payen T."/>
            <person name="Noel B."/>
            <person name="Kuo A."/>
            <person name="Morin E."/>
            <person name="Chen J."/>
            <person name="Kohler A."/>
            <person name="Krizsan K."/>
            <person name="Balestrini R."/>
            <person name="Da Silva C."/>
            <person name="Montanini B."/>
            <person name="Hainaut M."/>
            <person name="Levati E."/>
            <person name="Barry K.W."/>
            <person name="Belfiori B."/>
            <person name="Cichocki N."/>
            <person name="Clum A."/>
            <person name="Dockter R.B."/>
            <person name="Fauchery L."/>
            <person name="Guy J."/>
            <person name="Iotti M."/>
            <person name="Le Tacon F."/>
            <person name="Lindquist E.A."/>
            <person name="Lipzen A."/>
            <person name="Malagnac F."/>
            <person name="Mello A."/>
            <person name="Molinier V."/>
            <person name="Miyauchi S."/>
            <person name="Poulain J."/>
            <person name="Riccioni C."/>
            <person name="Rubini A."/>
            <person name="Sitrit Y."/>
            <person name="Splivallo R."/>
            <person name="Traeger S."/>
            <person name="Wang M."/>
            <person name="Zifcakova L."/>
            <person name="Wipf D."/>
            <person name="Zambonelli A."/>
            <person name="Paolocci F."/>
            <person name="Nowrousian M."/>
            <person name="Ottonello S."/>
            <person name="Baldrian P."/>
            <person name="Spatafora J.W."/>
            <person name="Henrissat B."/>
            <person name="Nagy L.G."/>
            <person name="Aury J.M."/>
            <person name="Wincker P."/>
            <person name="Grigoriev I.V."/>
            <person name="Bonfante P."/>
            <person name="Martin F.M."/>
        </authorList>
    </citation>
    <scope>NUCLEOTIDE SEQUENCE [LARGE SCALE GENOMIC DNA]</scope>
    <source>
        <strain evidence="2 3">CCBAS932</strain>
    </source>
</reference>
<gene>
    <name evidence="2" type="ORF">P167DRAFT_191726</name>
</gene>
<evidence type="ECO:0000313" key="3">
    <source>
        <dbReference type="Proteomes" id="UP000277580"/>
    </source>
</evidence>
<dbReference type="STRING" id="1392247.A0A3N4L4Q8"/>
<evidence type="ECO:0000313" key="2">
    <source>
        <dbReference type="EMBL" id="RPB16758.1"/>
    </source>
</evidence>